<dbReference type="EMBL" id="KZ302076">
    <property type="protein sequence ID" value="PFH48116.1"/>
    <property type="molecule type" value="Genomic_DNA"/>
</dbReference>
<name>A0A2A9NK25_9AGAR</name>
<proteinExistence type="predicted"/>
<dbReference type="Proteomes" id="UP000242287">
    <property type="component" value="Unassembled WGS sequence"/>
</dbReference>
<gene>
    <name evidence="1" type="ORF">AMATHDRAFT_66213</name>
</gene>
<dbReference type="AlphaFoldDB" id="A0A2A9NK25"/>
<sequence>MCVTCLRNVENVQDRSGEEEPIFISSHNCMVITAHFSTRAAPLCSMTNIRCRRKVLISRQAIIGTQQLDLPLGNSRIGQRDKLVKHIGTIAWFGALRSSRQSATTLCCHVLWEKRVGAKKGLVLAMSFYAV</sequence>
<organism evidence="1 2">
    <name type="scientific">Amanita thiersii Skay4041</name>
    <dbReference type="NCBI Taxonomy" id="703135"/>
    <lineage>
        <taxon>Eukaryota</taxon>
        <taxon>Fungi</taxon>
        <taxon>Dikarya</taxon>
        <taxon>Basidiomycota</taxon>
        <taxon>Agaricomycotina</taxon>
        <taxon>Agaricomycetes</taxon>
        <taxon>Agaricomycetidae</taxon>
        <taxon>Agaricales</taxon>
        <taxon>Pluteineae</taxon>
        <taxon>Amanitaceae</taxon>
        <taxon>Amanita</taxon>
    </lineage>
</organism>
<evidence type="ECO:0000313" key="1">
    <source>
        <dbReference type="EMBL" id="PFH48116.1"/>
    </source>
</evidence>
<accession>A0A2A9NK25</accession>
<keyword evidence="2" id="KW-1185">Reference proteome</keyword>
<evidence type="ECO:0000313" key="2">
    <source>
        <dbReference type="Proteomes" id="UP000242287"/>
    </source>
</evidence>
<reference evidence="1 2" key="1">
    <citation type="submission" date="2014-02" db="EMBL/GenBank/DDBJ databases">
        <title>Transposable element dynamics among asymbiotic and ectomycorrhizal Amanita fungi.</title>
        <authorList>
            <consortium name="DOE Joint Genome Institute"/>
            <person name="Hess J."/>
            <person name="Skrede I."/>
            <person name="Wolfe B."/>
            <person name="LaButti K."/>
            <person name="Ohm R.A."/>
            <person name="Grigoriev I.V."/>
            <person name="Pringle A."/>
        </authorList>
    </citation>
    <scope>NUCLEOTIDE SEQUENCE [LARGE SCALE GENOMIC DNA]</scope>
    <source>
        <strain evidence="1 2">SKay4041</strain>
    </source>
</reference>
<protein>
    <submittedName>
        <fullName evidence="1">Uncharacterized protein</fullName>
    </submittedName>
</protein>